<name>A0A066UJS5_9GAMM</name>
<keyword evidence="16" id="KW-1185">Reference proteome</keyword>
<dbReference type="GO" id="GO:0045454">
    <property type="term" value="P:cell redox homeostasis"/>
    <property type="evidence" value="ECO:0007669"/>
    <property type="project" value="TreeGrafter"/>
</dbReference>
<reference evidence="15 16" key="1">
    <citation type="journal article" date="2014" name="Genome Announc.">
        <title>Draft Genome Sequence of Moraxella bovoculi Strain 237T (ATCC BAA-1259T) Isolated from a Calf with Infectious Bovine Keratoconjunctivitis.</title>
        <authorList>
            <person name="Calcutt M.J."/>
            <person name="Foecking M.F."/>
            <person name="Martin N.T."/>
            <person name="Mhlanga-Mutangadura T."/>
            <person name="Reilly T.J."/>
        </authorList>
    </citation>
    <scope>NUCLEOTIDE SEQUENCE [LARGE SCALE GENOMIC DNA]</scope>
    <source>
        <strain evidence="15 16">237</strain>
    </source>
</reference>
<dbReference type="Gene3D" id="3.40.30.10">
    <property type="entry name" value="Glutaredoxin"/>
    <property type="match status" value="1"/>
</dbReference>
<dbReference type="AlphaFoldDB" id="A0A066UJS5"/>
<evidence type="ECO:0000256" key="5">
    <source>
        <dbReference type="ARBA" id="ARBA00022862"/>
    </source>
</evidence>
<dbReference type="SUPFAM" id="SSF52833">
    <property type="entry name" value="Thioredoxin-like"/>
    <property type="match status" value="1"/>
</dbReference>
<gene>
    <name evidence="15" type="ORF">MBO_08928</name>
</gene>
<dbReference type="GO" id="GO:0005737">
    <property type="term" value="C:cytoplasm"/>
    <property type="evidence" value="ECO:0007669"/>
    <property type="project" value="TreeGrafter"/>
</dbReference>
<evidence type="ECO:0000256" key="9">
    <source>
        <dbReference type="ARBA" id="ARBA00032824"/>
    </source>
</evidence>
<evidence type="ECO:0000256" key="6">
    <source>
        <dbReference type="ARBA" id="ARBA00023002"/>
    </source>
</evidence>
<keyword evidence="8" id="KW-0676">Redox-active center</keyword>
<dbReference type="eggNOG" id="COG1225">
    <property type="taxonomic scope" value="Bacteria"/>
</dbReference>
<evidence type="ECO:0000256" key="8">
    <source>
        <dbReference type="ARBA" id="ARBA00023284"/>
    </source>
</evidence>
<comment type="similarity">
    <text evidence="10">Belongs to the peroxiredoxin family. BCP/PrxQ subfamily.</text>
</comment>
<feature type="active site" description="Cysteine sulfenic acid (-SOH) intermediate; for peroxidase activity" evidence="13">
    <location>
        <position position="52"/>
    </location>
</feature>
<dbReference type="PIRSF" id="PIRSF000239">
    <property type="entry name" value="AHPC"/>
    <property type="match status" value="1"/>
</dbReference>
<dbReference type="InterPro" id="IPR036249">
    <property type="entry name" value="Thioredoxin-like_sf"/>
</dbReference>
<evidence type="ECO:0000256" key="10">
    <source>
        <dbReference type="ARBA" id="ARBA00038489"/>
    </source>
</evidence>
<dbReference type="OrthoDB" id="9812811at2"/>
<dbReference type="InterPro" id="IPR000866">
    <property type="entry name" value="AhpC/TSA"/>
</dbReference>
<evidence type="ECO:0000256" key="13">
    <source>
        <dbReference type="PIRSR" id="PIRSR000239-1"/>
    </source>
</evidence>
<evidence type="ECO:0000256" key="4">
    <source>
        <dbReference type="ARBA" id="ARBA00022559"/>
    </source>
</evidence>
<evidence type="ECO:0000256" key="7">
    <source>
        <dbReference type="ARBA" id="ARBA00023157"/>
    </source>
</evidence>
<dbReference type="InterPro" id="IPR050924">
    <property type="entry name" value="Peroxiredoxin_BCP/PrxQ"/>
</dbReference>
<accession>A0A066UJS5</accession>
<evidence type="ECO:0000313" key="15">
    <source>
        <dbReference type="EMBL" id="KDN24483.1"/>
    </source>
</evidence>
<evidence type="ECO:0000313" key="16">
    <source>
        <dbReference type="Proteomes" id="UP000035860"/>
    </source>
</evidence>
<dbReference type="RefSeq" id="WP_036366838.1">
    <property type="nucleotide sequence ID" value="NZ_AOMT01000036.1"/>
</dbReference>
<dbReference type="CDD" id="cd03017">
    <property type="entry name" value="PRX_BCP"/>
    <property type="match status" value="1"/>
</dbReference>
<dbReference type="GO" id="GO:0034599">
    <property type="term" value="P:cellular response to oxidative stress"/>
    <property type="evidence" value="ECO:0007669"/>
    <property type="project" value="TreeGrafter"/>
</dbReference>
<comment type="subunit">
    <text evidence="2">Monomer.</text>
</comment>
<dbReference type="GO" id="GO:0008379">
    <property type="term" value="F:thioredoxin peroxidase activity"/>
    <property type="evidence" value="ECO:0007669"/>
    <property type="project" value="TreeGrafter"/>
</dbReference>
<keyword evidence="4" id="KW-0575">Peroxidase</keyword>
<evidence type="ECO:0000256" key="12">
    <source>
        <dbReference type="ARBA" id="ARBA00049091"/>
    </source>
</evidence>
<dbReference type="Proteomes" id="UP000035860">
    <property type="component" value="Unassembled WGS sequence"/>
</dbReference>
<dbReference type="FunFam" id="3.40.30.10:FF:000007">
    <property type="entry name" value="Thioredoxin-dependent thiol peroxidase"/>
    <property type="match status" value="1"/>
</dbReference>
<dbReference type="InterPro" id="IPR024706">
    <property type="entry name" value="Peroxiredoxin_AhpC-typ"/>
</dbReference>
<evidence type="ECO:0000256" key="1">
    <source>
        <dbReference type="ARBA" id="ARBA00003330"/>
    </source>
</evidence>
<dbReference type="EC" id="1.11.1.24" evidence="3"/>
<dbReference type="InterPro" id="IPR013766">
    <property type="entry name" value="Thioredoxin_domain"/>
</dbReference>
<dbReference type="PROSITE" id="PS51352">
    <property type="entry name" value="THIOREDOXIN_2"/>
    <property type="match status" value="1"/>
</dbReference>
<keyword evidence="6" id="KW-0560">Oxidoreductase</keyword>
<feature type="domain" description="Thioredoxin" evidence="14">
    <location>
        <begin position="4"/>
        <end position="158"/>
    </location>
</feature>
<comment type="catalytic activity">
    <reaction evidence="12">
        <text>a hydroperoxide + [thioredoxin]-dithiol = an alcohol + [thioredoxin]-disulfide + H2O</text>
        <dbReference type="Rhea" id="RHEA:62620"/>
        <dbReference type="Rhea" id="RHEA-COMP:10698"/>
        <dbReference type="Rhea" id="RHEA-COMP:10700"/>
        <dbReference type="ChEBI" id="CHEBI:15377"/>
        <dbReference type="ChEBI" id="CHEBI:29950"/>
        <dbReference type="ChEBI" id="CHEBI:30879"/>
        <dbReference type="ChEBI" id="CHEBI:35924"/>
        <dbReference type="ChEBI" id="CHEBI:50058"/>
        <dbReference type="EC" id="1.11.1.24"/>
    </reaction>
</comment>
<dbReference type="Pfam" id="PF00578">
    <property type="entry name" value="AhpC-TSA"/>
    <property type="match status" value="1"/>
</dbReference>
<sequence>MKNTQEAIALPDFDVTLVQNDTQSSVNLSTLIQDSGRGLVLYFYPKDNTQGCSLQAVDFSHLKEQFENKGYQIIGVSRDGVKSHQSFITKKSLDIPLISDPDEKLCQYFDVIKEKMMYGKTHLGVVRSTFVFDNSGQMTASYRNVKAKEHAKKLLETL</sequence>
<dbReference type="EMBL" id="AOMT01000036">
    <property type="protein sequence ID" value="KDN24483.1"/>
    <property type="molecule type" value="Genomic_DNA"/>
</dbReference>
<keyword evidence="5" id="KW-0049">Antioxidant</keyword>
<protein>
    <recommendedName>
        <fullName evidence="3">thioredoxin-dependent peroxiredoxin</fullName>
        <ecNumber evidence="3">1.11.1.24</ecNumber>
    </recommendedName>
    <alternativeName>
        <fullName evidence="9">Thioredoxin peroxidase</fullName>
    </alternativeName>
    <alternativeName>
        <fullName evidence="11">Thioredoxin-dependent peroxiredoxin Bcp</fullName>
    </alternativeName>
</protein>
<evidence type="ECO:0000259" key="14">
    <source>
        <dbReference type="PROSITE" id="PS51352"/>
    </source>
</evidence>
<comment type="function">
    <text evidence="1">Thiol-specific peroxidase that catalyzes the reduction of hydrogen peroxide and organic hydroperoxides to water and alcohols, respectively. Plays a role in cell protection against oxidative stress by detoxifying peroxides and as sensor of hydrogen peroxide-mediated signaling events.</text>
</comment>
<comment type="caution">
    <text evidence="15">The sequence shown here is derived from an EMBL/GenBank/DDBJ whole genome shotgun (WGS) entry which is preliminary data.</text>
</comment>
<evidence type="ECO:0000256" key="3">
    <source>
        <dbReference type="ARBA" id="ARBA00013017"/>
    </source>
</evidence>
<keyword evidence="7" id="KW-1015">Disulfide bond</keyword>
<dbReference type="PANTHER" id="PTHR42801:SF4">
    <property type="entry name" value="AHPC_TSA FAMILY PROTEIN"/>
    <property type="match status" value="1"/>
</dbReference>
<evidence type="ECO:0000256" key="2">
    <source>
        <dbReference type="ARBA" id="ARBA00011245"/>
    </source>
</evidence>
<dbReference type="PANTHER" id="PTHR42801">
    <property type="entry name" value="THIOREDOXIN-DEPENDENT PEROXIDE REDUCTASE"/>
    <property type="match status" value="1"/>
</dbReference>
<evidence type="ECO:0000256" key="11">
    <source>
        <dbReference type="ARBA" id="ARBA00042639"/>
    </source>
</evidence>
<organism evidence="15 16">
    <name type="scientific">Moraxella bovoculi 237</name>
    <dbReference type="NCBI Taxonomy" id="743974"/>
    <lineage>
        <taxon>Bacteria</taxon>
        <taxon>Pseudomonadati</taxon>
        <taxon>Pseudomonadota</taxon>
        <taxon>Gammaproteobacteria</taxon>
        <taxon>Moraxellales</taxon>
        <taxon>Moraxellaceae</taxon>
        <taxon>Moraxella</taxon>
    </lineage>
</organism>
<proteinExistence type="inferred from homology"/>